<feature type="domain" description="Bacterial alpha-L-rhamnosidase N-terminal" evidence="6">
    <location>
        <begin position="156"/>
        <end position="327"/>
    </location>
</feature>
<dbReference type="RefSeq" id="XP_007724763.1">
    <property type="nucleotide sequence ID" value="XM_007726573.1"/>
</dbReference>
<evidence type="ECO:0000313" key="10">
    <source>
        <dbReference type="Proteomes" id="UP000019484"/>
    </source>
</evidence>
<evidence type="ECO:0000259" key="7">
    <source>
        <dbReference type="Pfam" id="PF17389"/>
    </source>
</evidence>
<dbReference type="InterPro" id="IPR008928">
    <property type="entry name" value="6-hairpin_glycosidase_sf"/>
</dbReference>
<name>W9Y6R9_9EURO</name>
<dbReference type="InterPro" id="IPR016007">
    <property type="entry name" value="Alpha_rhamnosid"/>
</dbReference>
<dbReference type="InterPro" id="IPR008902">
    <property type="entry name" value="Rhamnosid_concanavalin"/>
</dbReference>
<dbReference type="InterPro" id="IPR013783">
    <property type="entry name" value="Ig-like_fold"/>
</dbReference>
<evidence type="ECO:0000256" key="1">
    <source>
        <dbReference type="ARBA" id="ARBA00001445"/>
    </source>
</evidence>
<dbReference type="SUPFAM" id="SSF48208">
    <property type="entry name" value="Six-hairpin glycosidases"/>
    <property type="match status" value="1"/>
</dbReference>
<dbReference type="HOGENOM" id="CLU_002926_0_0_1"/>
<keyword evidence="3" id="KW-0378">Hydrolase</keyword>
<sequence length="913" mass="100722">MTAPTPSPVTFEHHHSSLGIGCSRPRLSWKFLYGDKTAKGWIQTGYELEVKPSTTGNPTSYPIKSDQSTLVAWPGEHLKSRTSATVRVRCFGKSSETPSQEQSTPWSEPSTVETGLLERSDWTASFIASTLSTDCHGTLRPVRFWKSVDLENTPTLARARLYITALGVFNVYINGQLASDECMAPGWTSYKHRLNYRVLDVSALLVPNGRNVVGVEVAEGWYAGRLGFKGGKRFYYGEDLAVLAQLEIGFSDSSTQTVVSDETWNCYMSALQSSGIYDGEVYDHREETEWTDTEIALKANTSCKVRSISWPSSQLVLPDAPPVRVIESRAPENIFHSKSGKVIIDFGQNLVGKLLVKSLQLPAGHEVIFKHAEVMEHGELGTRPLRGAKARDIIIGSGGVMKDWTPKYTFHGFRYVQIEGWPGVPDKSEISALVMHSDMKRRGYFHCSNASVNRLHQNVVWSMKGNFLSIPTDCPQRDERLGWTGDIQVFSSTALFLYDSVGLLGNWMEDVAAEQLEEGKGGIPPLVVPDVLPPNWPHMPQAVWDDVVVLTPETLFDYSADKAILQRQFASMRAWLDEGIDRAADGLWNNDRWQLADWLDPAAPSDDPGAARTDNIMVANAYLIRVTEAFSRICGLLGKDDLARTHAEDAARLKARFQYKYITAEGNLMSCSQTGISLAIQGGLYKNQGQLQVAAASLDKLVRYGRFRIATGFAGTPVITHALTAAGYPQLAYRMLLEKKCPSWMYPVTMGATTIWERWDSMLPNGDINPGQMTSFNHYALGAVADWLHTTVGGIMPLDPGWKVIGVRPIPGGNLTSADVSFDGPFGQVACSWQWKPENGRFNMVLRVPPNSTAVVTLPSETTPRALSVEEEGPRCVVGSGVHEFSCDFDAGQWPPNMLVASNQSVPPDEIAT</sequence>
<feature type="compositionally biased region" description="Polar residues" evidence="4">
    <location>
        <begin position="94"/>
        <end position="112"/>
    </location>
</feature>
<evidence type="ECO:0000313" key="9">
    <source>
        <dbReference type="EMBL" id="EXJ85325.1"/>
    </source>
</evidence>
<accession>W9Y6R9</accession>
<dbReference type="Pfam" id="PF25788">
    <property type="entry name" value="Ig_Rha78A_N"/>
    <property type="match status" value="1"/>
</dbReference>
<dbReference type="Gene3D" id="1.50.10.10">
    <property type="match status" value="1"/>
</dbReference>
<evidence type="ECO:0000256" key="2">
    <source>
        <dbReference type="ARBA" id="ARBA00012652"/>
    </source>
</evidence>
<feature type="region of interest" description="Disordered" evidence="4">
    <location>
        <begin position="92"/>
        <end position="112"/>
    </location>
</feature>
<dbReference type="Gene3D" id="2.60.420.10">
    <property type="entry name" value="Maltose phosphorylase, domain 3"/>
    <property type="match status" value="1"/>
</dbReference>
<dbReference type="PANTHER" id="PTHR33307:SF6">
    <property type="entry name" value="ALPHA-RHAMNOSIDASE (EUROFUNG)-RELATED"/>
    <property type="match status" value="1"/>
</dbReference>
<dbReference type="OrthoDB" id="10036721at2759"/>
<dbReference type="Pfam" id="PF05592">
    <property type="entry name" value="Bac_rhamnosid"/>
    <property type="match status" value="1"/>
</dbReference>
<reference evidence="9 10" key="1">
    <citation type="submission" date="2013-03" db="EMBL/GenBank/DDBJ databases">
        <title>The Genome Sequence of Capronia coronata CBS 617.96.</title>
        <authorList>
            <consortium name="The Broad Institute Genomics Platform"/>
            <person name="Cuomo C."/>
            <person name="de Hoog S."/>
            <person name="Gorbushina A."/>
            <person name="Walker B."/>
            <person name="Young S.K."/>
            <person name="Zeng Q."/>
            <person name="Gargeya S."/>
            <person name="Fitzgerald M."/>
            <person name="Haas B."/>
            <person name="Abouelleil A."/>
            <person name="Allen A.W."/>
            <person name="Alvarado L."/>
            <person name="Arachchi H.M."/>
            <person name="Berlin A.M."/>
            <person name="Chapman S.B."/>
            <person name="Gainer-Dewar J."/>
            <person name="Goldberg J."/>
            <person name="Griggs A."/>
            <person name="Gujja S."/>
            <person name="Hansen M."/>
            <person name="Howarth C."/>
            <person name="Imamovic A."/>
            <person name="Ireland A."/>
            <person name="Larimer J."/>
            <person name="McCowan C."/>
            <person name="Murphy C."/>
            <person name="Pearson M."/>
            <person name="Poon T.W."/>
            <person name="Priest M."/>
            <person name="Roberts A."/>
            <person name="Saif S."/>
            <person name="Shea T."/>
            <person name="Sisk P."/>
            <person name="Sykes S."/>
            <person name="Wortman J."/>
            <person name="Nusbaum C."/>
            <person name="Birren B."/>
        </authorList>
    </citation>
    <scope>NUCLEOTIDE SEQUENCE [LARGE SCALE GENOMIC DNA]</scope>
    <source>
        <strain evidence="9 10">CBS 617.96</strain>
    </source>
</reference>
<dbReference type="AlphaFoldDB" id="W9Y6R9"/>
<comment type="catalytic activity">
    <reaction evidence="1">
        <text>Hydrolysis of terminal non-reducing alpha-L-rhamnose residues in alpha-L-rhamnosides.</text>
        <dbReference type="EC" id="3.2.1.40"/>
    </reaction>
</comment>
<proteinExistence type="predicted"/>
<dbReference type="InterPro" id="IPR035396">
    <property type="entry name" value="Bac_rhamnosid6H"/>
</dbReference>
<dbReference type="Proteomes" id="UP000019484">
    <property type="component" value="Unassembled WGS sequence"/>
</dbReference>
<dbReference type="InterPro" id="IPR035398">
    <property type="entry name" value="Bac_rhamnosid_C"/>
</dbReference>
<feature type="domain" description="Alpha-L-rhamnosidase concanavalin-like" evidence="5">
    <location>
        <begin position="337"/>
        <end position="436"/>
    </location>
</feature>
<evidence type="ECO:0000259" key="6">
    <source>
        <dbReference type="Pfam" id="PF08531"/>
    </source>
</evidence>
<evidence type="ECO:0000256" key="4">
    <source>
        <dbReference type="SAM" id="MobiDB-lite"/>
    </source>
</evidence>
<protein>
    <recommendedName>
        <fullName evidence="2">alpha-L-rhamnosidase</fullName>
        <ecNumber evidence="2">3.2.1.40</ecNumber>
    </recommendedName>
</protein>
<dbReference type="Pfam" id="PF17389">
    <property type="entry name" value="Bac_rhamnosid6H"/>
    <property type="match status" value="1"/>
</dbReference>
<gene>
    <name evidence="9" type="ORF">A1O1_05689</name>
</gene>
<dbReference type="Pfam" id="PF17390">
    <property type="entry name" value="Bac_rhamnosid_C"/>
    <property type="match status" value="1"/>
</dbReference>
<dbReference type="InterPro" id="IPR013737">
    <property type="entry name" value="Bac_rhamnosid_N"/>
</dbReference>
<evidence type="ECO:0000259" key="8">
    <source>
        <dbReference type="Pfam" id="PF17390"/>
    </source>
</evidence>
<dbReference type="eggNOG" id="ENOG502QXBB">
    <property type="taxonomic scope" value="Eukaryota"/>
</dbReference>
<dbReference type="Pfam" id="PF08531">
    <property type="entry name" value="Bac_rhamnosid_N"/>
    <property type="match status" value="1"/>
</dbReference>
<keyword evidence="10" id="KW-1185">Reference proteome</keyword>
<feature type="domain" description="Alpha-L-rhamnosidase C-terminal" evidence="8">
    <location>
        <begin position="794"/>
        <end position="868"/>
    </location>
</feature>
<dbReference type="PIRSF" id="PIRSF010631">
    <property type="entry name" value="A-rhamnsds"/>
    <property type="match status" value="1"/>
</dbReference>
<evidence type="ECO:0000259" key="5">
    <source>
        <dbReference type="Pfam" id="PF05592"/>
    </source>
</evidence>
<dbReference type="InterPro" id="IPR012341">
    <property type="entry name" value="6hp_glycosidase-like_sf"/>
</dbReference>
<dbReference type="EC" id="3.2.1.40" evidence="2"/>
<dbReference type="GO" id="GO:0005975">
    <property type="term" value="P:carbohydrate metabolic process"/>
    <property type="evidence" value="ECO:0007669"/>
    <property type="project" value="InterPro"/>
</dbReference>
<dbReference type="Gene3D" id="2.60.40.10">
    <property type="entry name" value="Immunoglobulins"/>
    <property type="match status" value="1"/>
</dbReference>
<dbReference type="Gene3D" id="2.60.120.260">
    <property type="entry name" value="Galactose-binding domain-like"/>
    <property type="match status" value="2"/>
</dbReference>
<dbReference type="GeneID" id="19160562"/>
<organism evidence="9 10">
    <name type="scientific">Capronia coronata CBS 617.96</name>
    <dbReference type="NCBI Taxonomy" id="1182541"/>
    <lineage>
        <taxon>Eukaryota</taxon>
        <taxon>Fungi</taxon>
        <taxon>Dikarya</taxon>
        <taxon>Ascomycota</taxon>
        <taxon>Pezizomycotina</taxon>
        <taxon>Eurotiomycetes</taxon>
        <taxon>Chaetothyriomycetidae</taxon>
        <taxon>Chaetothyriales</taxon>
        <taxon>Herpotrichiellaceae</taxon>
        <taxon>Capronia</taxon>
    </lineage>
</organism>
<feature type="domain" description="Alpha-L-rhamnosidase six-hairpin glycosidase" evidence="7">
    <location>
        <begin position="441"/>
        <end position="792"/>
    </location>
</feature>
<dbReference type="PANTHER" id="PTHR33307">
    <property type="entry name" value="ALPHA-RHAMNOSIDASE (EUROFUNG)"/>
    <property type="match status" value="1"/>
</dbReference>
<dbReference type="STRING" id="1182541.W9Y6R9"/>
<evidence type="ECO:0000256" key="3">
    <source>
        <dbReference type="ARBA" id="ARBA00022801"/>
    </source>
</evidence>
<dbReference type="GO" id="GO:0030596">
    <property type="term" value="F:alpha-L-rhamnosidase activity"/>
    <property type="evidence" value="ECO:0007669"/>
    <property type="project" value="UniProtKB-EC"/>
</dbReference>
<comment type="caution">
    <text evidence="9">The sequence shown here is derived from an EMBL/GenBank/DDBJ whole genome shotgun (WGS) entry which is preliminary data.</text>
</comment>
<dbReference type="EMBL" id="AMWN01000005">
    <property type="protein sequence ID" value="EXJ85325.1"/>
    <property type="molecule type" value="Genomic_DNA"/>
</dbReference>